<gene>
    <name evidence="2" type="ORF">SPPG_09574</name>
</gene>
<evidence type="ECO:0000256" key="1">
    <source>
        <dbReference type="SAM" id="Phobius"/>
    </source>
</evidence>
<dbReference type="Proteomes" id="UP000053201">
    <property type="component" value="Unassembled WGS sequence"/>
</dbReference>
<evidence type="ECO:0000313" key="3">
    <source>
        <dbReference type="Proteomes" id="UP000053201"/>
    </source>
</evidence>
<dbReference type="EMBL" id="KQ257475">
    <property type="protein sequence ID" value="KNC95817.1"/>
    <property type="molecule type" value="Genomic_DNA"/>
</dbReference>
<keyword evidence="1" id="KW-0812">Transmembrane</keyword>
<keyword evidence="1" id="KW-1133">Transmembrane helix</keyword>
<keyword evidence="1" id="KW-0472">Membrane</keyword>
<dbReference type="GeneID" id="27692699"/>
<dbReference type="VEuPathDB" id="FungiDB:SPPG_09574"/>
<protein>
    <submittedName>
        <fullName evidence="2">Uncharacterized protein</fullName>
    </submittedName>
</protein>
<keyword evidence="3" id="KW-1185">Reference proteome</keyword>
<accession>A0A0L0H3N8</accession>
<feature type="transmembrane region" description="Helical" evidence="1">
    <location>
        <begin position="20"/>
        <end position="39"/>
    </location>
</feature>
<proteinExistence type="predicted"/>
<name>A0A0L0H3N8_SPIPD</name>
<organism evidence="2 3">
    <name type="scientific">Spizellomyces punctatus (strain DAOM BR117)</name>
    <dbReference type="NCBI Taxonomy" id="645134"/>
    <lineage>
        <taxon>Eukaryota</taxon>
        <taxon>Fungi</taxon>
        <taxon>Fungi incertae sedis</taxon>
        <taxon>Chytridiomycota</taxon>
        <taxon>Chytridiomycota incertae sedis</taxon>
        <taxon>Chytridiomycetes</taxon>
        <taxon>Spizellomycetales</taxon>
        <taxon>Spizellomycetaceae</taxon>
        <taxon>Spizellomyces</taxon>
    </lineage>
</organism>
<dbReference type="AlphaFoldDB" id="A0A0L0H3N8"/>
<dbReference type="RefSeq" id="XP_016603857.1">
    <property type="nucleotide sequence ID" value="XM_016757751.1"/>
</dbReference>
<sequence length="127" mass="14061">MAWVLAPLAFELRLLDKSPVQYLVNAFAIYCHFFALAWASQTERTLRQPVGHSTISSVNRCQGRNNLNPSLIKRRSVRLFPHSQIQGSILTFSRGGALPCSCPPHTTMGQDTGTADARCALLDSEPY</sequence>
<evidence type="ECO:0000313" key="2">
    <source>
        <dbReference type="EMBL" id="KNC95817.1"/>
    </source>
</evidence>
<dbReference type="InParanoid" id="A0A0L0H3N8"/>
<reference evidence="2 3" key="1">
    <citation type="submission" date="2009-08" db="EMBL/GenBank/DDBJ databases">
        <title>The Genome Sequence of Spizellomyces punctatus strain DAOM BR117.</title>
        <authorList>
            <consortium name="The Broad Institute Genome Sequencing Platform"/>
            <person name="Russ C."/>
            <person name="Cuomo C."/>
            <person name="Shea T."/>
            <person name="Young S.K."/>
            <person name="Zeng Q."/>
            <person name="Koehrsen M."/>
            <person name="Haas B."/>
            <person name="Borodovsky M."/>
            <person name="Guigo R."/>
            <person name="Alvarado L."/>
            <person name="Berlin A."/>
            <person name="Bochicchio J."/>
            <person name="Borenstein D."/>
            <person name="Chapman S."/>
            <person name="Chen Z."/>
            <person name="Engels R."/>
            <person name="Freedman E."/>
            <person name="Gellesch M."/>
            <person name="Goldberg J."/>
            <person name="Griggs A."/>
            <person name="Gujja S."/>
            <person name="Heiman D."/>
            <person name="Hepburn T."/>
            <person name="Howarth C."/>
            <person name="Jen D."/>
            <person name="Larson L."/>
            <person name="Lewis B."/>
            <person name="Mehta T."/>
            <person name="Park D."/>
            <person name="Pearson M."/>
            <person name="Roberts A."/>
            <person name="Saif S."/>
            <person name="Shenoy N."/>
            <person name="Sisk P."/>
            <person name="Stolte C."/>
            <person name="Sykes S."/>
            <person name="Thomson T."/>
            <person name="Walk T."/>
            <person name="White J."/>
            <person name="Yandava C."/>
            <person name="Burger G."/>
            <person name="Gray M.W."/>
            <person name="Holland P.W.H."/>
            <person name="King N."/>
            <person name="Lang F.B.F."/>
            <person name="Roger A.J."/>
            <person name="Ruiz-Trillo I."/>
            <person name="Lander E."/>
            <person name="Nusbaum C."/>
        </authorList>
    </citation>
    <scope>NUCLEOTIDE SEQUENCE [LARGE SCALE GENOMIC DNA]</scope>
    <source>
        <strain evidence="2 3">DAOM BR117</strain>
    </source>
</reference>